<evidence type="ECO:0000313" key="2">
    <source>
        <dbReference type="Proteomes" id="UP001259587"/>
    </source>
</evidence>
<name>A0ACC6K9T4_9PSED</name>
<sequence>MYSDDSAAPGEASVPMVVRRYPFDLEAALATDWYGGDRYRTIIANALSIPLPSGERMFIRALRHYLDSIDSPVLREEVKIFFKQESTHTQEHVKYNRWICQHRGYDLAPIEAPYKDHNEHLCEYGEPRLLLATTVCMEHLTAIVSHLLISDPRWLAEADPRVRDFWLWHSVEEVEHKAVAFDVYLQVCGDKEFLDQVMRRTVLQLAQNLQFTACQMYMMEGGRPRDIRQWLQETPFLHGEHGLLAEIVRHVEDFYRPDFHPWDHDNRTLIDQVSAHLQHAFA</sequence>
<accession>A0ACC6K9T4</accession>
<organism evidence="1 2">
    <name type="scientific">Pseudomonas hunanensis</name>
    <dbReference type="NCBI Taxonomy" id="1247546"/>
    <lineage>
        <taxon>Bacteria</taxon>
        <taxon>Pseudomonadati</taxon>
        <taxon>Pseudomonadota</taxon>
        <taxon>Gammaproteobacteria</taxon>
        <taxon>Pseudomonadales</taxon>
        <taxon>Pseudomonadaceae</taxon>
        <taxon>Pseudomonas</taxon>
    </lineage>
</organism>
<proteinExistence type="predicted"/>
<comment type="caution">
    <text evidence="1">The sequence shown here is derived from an EMBL/GenBank/DDBJ whole genome shotgun (WGS) entry which is preliminary data.</text>
</comment>
<evidence type="ECO:0000313" key="1">
    <source>
        <dbReference type="EMBL" id="MDR6715179.1"/>
    </source>
</evidence>
<keyword evidence="2" id="KW-1185">Reference proteome</keyword>
<keyword evidence="1" id="KW-0378">Hydrolase</keyword>
<gene>
    <name evidence="1" type="ORF">J2W83_004819</name>
</gene>
<protein>
    <submittedName>
        <fullName evidence="1">Metal-dependent hydrolase</fullName>
    </submittedName>
</protein>
<dbReference type="Proteomes" id="UP001259587">
    <property type="component" value="Unassembled WGS sequence"/>
</dbReference>
<reference evidence="1" key="1">
    <citation type="submission" date="2023-07" db="EMBL/GenBank/DDBJ databases">
        <title>Sorghum-associated microbial communities from plants grown in Nebraska, USA.</title>
        <authorList>
            <person name="Schachtman D."/>
        </authorList>
    </citation>
    <scope>NUCLEOTIDE SEQUENCE</scope>
    <source>
        <strain evidence="1">BE56</strain>
    </source>
</reference>
<dbReference type="EMBL" id="JAVDTH010000044">
    <property type="protein sequence ID" value="MDR6715179.1"/>
    <property type="molecule type" value="Genomic_DNA"/>
</dbReference>